<dbReference type="EMBL" id="CAJVPS010005161">
    <property type="protein sequence ID" value="CAG8611988.1"/>
    <property type="molecule type" value="Genomic_DNA"/>
</dbReference>
<name>A0A9N9CRT3_9GLOM</name>
<keyword evidence="2" id="KW-1185">Reference proteome</keyword>
<comment type="caution">
    <text evidence="1">The sequence shown here is derived from an EMBL/GenBank/DDBJ whole genome shotgun (WGS) entry which is preliminary data.</text>
</comment>
<protein>
    <submittedName>
        <fullName evidence="1">2234_t:CDS:1</fullName>
    </submittedName>
</protein>
<dbReference type="OrthoDB" id="2442951at2759"/>
<dbReference type="AlphaFoldDB" id="A0A9N9CRT3"/>
<sequence length="137" mass="16280">DSDPNDWSVLSCLEYLKDRIQFTSDSKEDILDAITRAFLRVSELVTTRVWMKKKAKKLYSNVKETFKRREIVEFFEFRPERDLERSFDRNGCKLLKKSGDFNTLKLSSRYAEKSTEPPEIVRTIFIRALRVYVKPLC</sequence>
<proteinExistence type="predicted"/>
<reference evidence="1" key="1">
    <citation type="submission" date="2021-06" db="EMBL/GenBank/DDBJ databases">
        <authorList>
            <person name="Kallberg Y."/>
            <person name="Tangrot J."/>
            <person name="Rosling A."/>
        </authorList>
    </citation>
    <scope>NUCLEOTIDE SEQUENCE</scope>
    <source>
        <strain evidence="1">FL130A</strain>
    </source>
</reference>
<gene>
    <name evidence="1" type="ORF">ALEPTO_LOCUS8602</name>
</gene>
<organism evidence="1 2">
    <name type="scientific">Ambispora leptoticha</name>
    <dbReference type="NCBI Taxonomy" id="144679"/>
    <lineage>
        <taxon>Eukaryota</taxon>
        <taxon>Fungi</taxon>
        <taxon>Fungi incertae sedis</taxon>
        <taxon>Mucoromycota</taxon>
        <taxon>Glomeromycotina</taxon>
        <taxon>Glomeromycetes</taxon>
        <taxon>Archaeosporales</taxon>
        <taxon>Ambisporaceae</taxon>
        <taxon>Ambispora</taxon>
    </lineage>
</organism>
<evidence type="ECO:0000313" key="1">
    <source>
        <dbReference type="EMBL" id="CAG8611988.1"/>
    </source>
</evidence>
<accession>A0A9N9CRT3</accession>
<dbReference type="Proteomes" id="UP000789508">
    <property type="component" value="Unassembled WGS sequence"/>
</dbReference>
<evidence type="ECO:0000313" key="2">
    <source>
        <dbReference type="Proteomes" id="UP000789508"/>
    </source>
</evidence>
<feature type="non-terminal residue" evidence="1">
    <location>
        <position position="137"/>
    </location>
</feature>